<dbReference type="InterPro" id="IPR052394">
    <property type="entry name" value="LRR-containing"/>
</dbReference>
<name>A0AAV4JYK6_9GAST</name>
<evidence type="ECO:0000313" key="2">
    <source>
        <dbReference type="EMBL" id="GFS26795.1"/>
    </source>
</evidence>
<dbReference type="PANTHER" id="PTHR24114">
    <property type="entry name" value="LEUCINE RICH REPEAT FAMILY PROTEIN"/>
    <property type="match status" value="1"/>
</dbReference>
<feature type="region of interest" description="Disordered" evidence="1">
    <location>
        <begin position="57"/>
        <end position="76"/>
    </location>
</feature>
<evidence type="ECO:0000313" key="3">
    <source>
        <dbReference type="Proteomes" id="UP000762676"/>
    </source>
</evidence>
<dbReference type="InterPro" id="IPR032675">
    <property type="entry name" value="LRR_dom_sf"/>
</dbReference>
<organism evidence="2 3">
    <name type="scientific">Elysia marginata</name>
    <dbReference type="NCBI Taxonomy" id="1093978"/>
    <lineage>
        <taxon>Eukaryota</taxon>
        <taxon>Metazoa</taxon>
        <taxon>Spiralia</taxon>
        <taxon>Lophotrochozoa</taxon>
        <taxon>Mollusca</taxon>
        <taxon>Gastropoda</taxon>
        <taxon>Heterobranchia</taxon>
        <taxon>Euthyneura</taxon>
        <taxon>Panpulmonata</taxon>
        <taxon>Sacoglossa</taxon>
        <taxon>Placobranchoidea</taxon>
        <taxon>Plakobranchidae</taxon>
        <taxon>Elysia</taxon>
    </lineage>
</organism>
<keyword evidence="3" id="KW-1185">Reference proteome</keyword>
<dbReference type="PANTHER" id="PTHR24114:SF50">
    <property type="entry name" value="RNI-LIKE PROTEIN"/>
    <property type="match status" value="1"/>
</dbReference>
<dbReference type="Proteomes" id="UP000762676">
    <property type="component" value="Unassembled WGS sequence"/>
</dbReference>
<evidence type="ECO:0000256" key="1">
    <source>
        <dbReference type="SAM" id="MobiDB-lite"/>
    </source>
</evidence>
<proteinExistence type="predicted"/>
<feature type="compositionally biased region" description="Basic and acidic residues" evidence="1">
    <location>
        <begin position="405"/>
        <end position="415"/>
    </location>
</feature>
<dbReference type="AlphaFoldDB" id="A0AAV4JYK6"/>
<dbReference type="SMART" id="SM00368">
    <property type="entry name" value="LRR_RI"/>
    <property type="match status" value="7"/>
</dbReference>
<protein>
    <submittedName>
        <fullName evidence="2">Leucine-rich repeat-containing protein 74B-like</fullName>
    </submittedName>
</protein>
<reference evidence="2 3" key="1">
    <citation type="journal article" date="2021" name="Elife">
        <title>Chloroplast acquisition without the gene transfer in kleptoplastic sea slugs, Plakobranchus ocellatus.</title>
        <authorList>
            <person name="Maeda T."/>
            <person name="Takahashi S."/>
            <person name="Yoshida T."/>
            <person name="Shimamura S."/>
            <person name="Takaki Y."/>
            <person name="Nagai Y."/>
            <person name="Toyoda A."/>
            <person name="Suzuki Y."/>
            <person name="Arimoto A."/>
            <person name="Ishii H."/>
            <person name="Satoh N."/>
            <person name="Nishiyama T."/>
            <person name="Hasebe M."/>
            <person name="Maruyama T."/>
            <person name="Minagawa J."/>
            <person name="Obokata J."/>
            <person name="Shigenobu S."/>
        </authorList>
    </citation>
    <scope>NUCLEOTIDE SEQUENCE [LARGE SCALE GENOMIC DNA]</scope>
</reference>
<sequence>MADVATRRLPPRKPPLSASKNAELVFCHIDRKSGLNQSGTAQQKMKALGVCGKSILRVSTPSPPPEDEDDDLNLVGAESSKPSVDEIKKRLYTRECTKLGVTPVGAFLRAPSRTALCLPHYSLGPMGARALSVPLMLDSTLTTLDLEGNGLGPDGMSNLREVLTDHCAITHLNLKRNKLGYKGALVACQILQTNRLISTLNVSANQIDDKAGVFFANMLKANTQLKRLDLSDNNLAEVAGRQLGGALGQNETLESLDLCWNHFSGNGAVKLLDGVAENVSLKELALAYNCFGKSQGENQSYSLANLLQSNSALLCLDLSSNRLLDRDILMVAKGLADNESLQTLKIGRNLTSVCAASSLLAAVTLNANIKVSLLDMRDLPVSQSDLVKVDQLRARNTQVIHGRVHQTETDFDSKPSTRRPKSGQSEEDENKTRSDSAEDQTQNGTGPIATYVATTVKPGVGGQDEHQQPNQVQELLDDETFE</sequence>
<dbReference type="Pfam" id="PF13516">
    <property type="entry name" value="LRR_6"/>
    <property type="match status" value="4"/>
</dbReference>
<dbReference type="EMBL" id="BMAT01014147">
    <property type="protein sequence ID" value="GFS26795.1"/>
    <property type="molecule type" value="Genomic_DNA"/>
</dbReference>
<dbReference type="SUPFAM" id="SSF52047">
    <property type="entry name" value="RNI-like"/>
    <property type="match status" value="1"/>
</dbReference>
<dbReference type="Gene3D" id="3.80.10.10">
    <property type="entry name" value="Ribonuclease Inhibitor"/>
    <property type="match status" value="3"/>
</dbReference>
<gene>
    <name evidence="2" type="ORF">ElyMa_007065700</name>
</gene>
<feature type="region of interest" description="Disordered" evidence="1">
    <location>
        <begin position="398"/>
        <end position="482"/>
    </location>
</feature>
<comment type="caution">
    <text evidence="2">The sequence shown here is derived from an EMBL/GenBank/DDBJ whole genome shotgun (WGS) entry which is preliminary data.</text>
</comment>
<dbReference type="InterPro" id="IPR001611">
    <property type="entry name" value="Leu-rich_rpt"/>
</dbReference>
<accession>A0AAV4JYK6</accession>